<evidence type="ECO:0000256" key="10">
    <source>
        <dbReference type="PIRNR" id="PIRNR017385"/>
    </source>
</evidence>
<feature type="transmembrane region" description="Helical" evidence="11">
    <location>
        <begin position="101"/>
        <end position="134"/>
    </location>
</feature>
<evidence type="ECO:0000256" key="6">
    <source>
        <dbReference type="ARBA" id="ARBA00022967"/>
    </source>
</evidence>
<evidence type="ECO:0000256" key="7">
    <source>
        <dbReference type="ARBA" id="ARBA00022989"/>
    </source>
</evidence>
<evidence type="ECO:0000256" key="4">
    <source>
        <dbReference type="ARBA" id="ARBA00022475"/>
    </source>
</evidence>
<dbReference type="RefSeq" id="WP_130980679.1">
    <property type="nucleotide sequence ID" value="NZ_SISG01000001.1"/>
</dbReference>
<protein>
    <recommendedName>
        <fullName evidence="10">Cytochrome c oxidase polypeptide 4</fullName>
        <ecNumber evidence="10">7.1.1.9</ecNumber>
    </recommendedName>
    <alternativeName>
        <fullName evidence="10">Cytochrome aa3 subunit 4</fullName>
    </alternativeName>
    <alternativeName>
        <fullName evidence="10">Cytochrome c oxidase polypeptide IV</fullName>
    </alternativeName>
</protein>
<organism evidence="12 13">
    <name type="scientific">Glaciihabitans arcticus</name>
    <dbReference type="NCBI Taxonomy" id="2668039"/>
    <lineage>
        <taxon>Bacteria</taxon>
        <taxon>Bacillati</taxon>
        <taxon>Actinomycetota</taxon>
        <taxon>Actinomycetes</taxon>
        <taxon>Micrococcales</taxon>
        <taxon>Microbacteriaceae</taxon>
        <taxon>Glaciihabitans</taxon>
    </lineage>
</organism>
<sequence length="145" mass="15692">MKANANIFWILAAFLIAADITYIVWSLLDEGFLASNHGSIDWVGSVAIGLSAILSAFIAFYVGRVHAAQGGELPEDRLDANIDDGEAEQGFFAPWSWWPVMIGASAALVFLGMAVGIWVSLIGGAVVIVSLVGWQYEFYRGYHAH</sequence>
<evidence type="ECO:0000313" key="12">
    <source>
        <dbReference type="EMBL" id="TBN56569.1"/>
    </source>
</evidence>
<dbReference type="Pfam" id="PF12270">
    <property type="entry name" value="Cyt_c_ox_IV"/>
    <property type="match status" value="1"/>
</dbReference>
<keyword evidence="5 11" id="KW-0812">Transmembrane</keyword>
<evidence type="ECO:0000256" key="3">
    <source>
        <dbReference type="ARBA" id="ARBA00006870"/>
    </source>
</evidence>
<feature type="transmembrane region" description="Helical" evidence="11">
    <location>
        <begin position="40"/>
        <end position="62"/>
    </location>
</feature>
<dbReference type="EC" id="7.1.1.9" evidence="10"/>
<keyword evidence="7 11" id="KW-1133">Transmembrane helix</keyword>
<dbReference type="PIRSF" id="PIRSF017385">
    <property type="entry name" value="CtaF"/>
    <property type="match status" value="1"/>
</dbReference>
<dbReference type="GO" id="GO:0005886">
    <property type="term" value="C:plasma membrane"/>
    <property type="evidence" value="ECO:0007669"/>
    <property type="project" value="UniProtKB-SubCell"/>
</dbReference>
<accession>A0A4V2JEQ8</accession>
<gene>
    <name evidence="12" type="ORF">EYE40_03685</name>
</gene>
<keyword evidence="13" id="KW-1185">Reference proteome</keyword>
<comment type="caution">
    <text evidence="12">The sequence shown here is derived from an EMBL/GenBank/DDBJ whole genome shotgun (WGS) entry which is preliminary data.</text>
</comment>
<dbReference type="AlphaFoldDB" id="A0A4V2JEQ8"/>
<evidence type="ECO:0000256" key="5">
    <source>
        <dbReference type="ARBA" id="ARBA00022692"/>
    </source>
</evidence>
<feature type="transmembrane region" description="Helical" evidence="11">
    <location>
        <begin position="6"/>
        <end position="28"/>
    </location>
</feature>
<dbReference type="GO" id="GO:0004129">
    <property type="term" value="F:cytochrome-c oxidase activity"/>
    <property type="evidence" value="ECO:0007669"/>
    <property type="project" value="UniProtKB-EC"/>
</dbReference>
<name>A0A4V2JEQ8_9MICO</name>
<comment type="subunit">
    <text evidence="10">Associates with subunits I, II and III to form cytochrome c oxidase.</text>
</comment>
<keyword evidence="6 10" id="KW-1278">Translocase</keyword>
<comment type="function">
    <text evidence="1 10">Part of cytochrome c oxidase, its function is unknown.</text>
</comment>
<evidence type="ECO:0000256" key="2">
    <source>
        <dbReference type="ARBA" id="ARBA00004651"/>
    </source>
</evidence>
<proteinExistence type="inferred from homology"/>
<evidence type="ECO:0000256" key="11">
    <source>
        <dbReference type="SAM" id="Phobius"/>
    </source>
</evidence>
<comment type="similarity">
    <text evidence="3 10">Belongs to the cytochrome c oxidase bacterial subunit CtaF family.</text>
</comment>
<evidence type="ECO:0000313" key="13">
    <source>
        <dbReference type="Proteomes" id="UP000294194"/>
    </source>
</evidence>
<comment type="catalytic activity">
    <reaction evidence="9 10">
        <text>4 Fe(II)-[cytochrome c] + O2 + 8 H(+)(in) = 4 Fe(III)-[cytochrome c] + 2 H2O + 4 H(+)(out)</text>
        <dbReference type="Rhea" id="RHEA:11436"/>
        <dbReference type="Rhea" id="RHEA-COMP:10350"/>
        <dbReference type="Rhea" id="RHEA-COMP:14399"/>
        <dbReference type="ChEBI" id="CHEBI:15377"/>
        <dbReference type="ChEBI" id="CHEBI:15378"/>
        <dbReference type="ChEBI" id="CHEBI:15379"/>
        <dbReference type="ChEBI" id="CHEBI:29033"/>
        <dbReference type="ChEBI" id="CHEBI:29034"/>
        <dbReference type="EC" id="7.1.1.9"/>
    </reaction>
</comment>
<reference evidence="13" key="1">
    <citation type="submission" date="2019-02" db="EMBL/GenBank/DDBJ databases">
        <title>Glaciihabitans arcticus sp. nov., a psychrotolerant bacterium isolated from polar soil.</title>
        <authorList>
            <person name="Dahal R.H."/>
        </authorList>
    </citation>
    <scope>NUCLEOTIDE SEQUENCE [LARGE SCALE GENOMIC DNA]</scope>
    <source>
        <strain evidence="13">RP-3-7</strain>
    </source>
</reference>
<comment type="subcellular location">
    <subcellularLocation>
        <location evidence="2">Cell membrane</location>
        <topology evidence="2">Multi-pass membrane protein</topology>
    </subcellularLocation>
</comment>
<dbReference type="InterPro" id="IPR021050">
    <property type="entry name" value="Cyt_c_oxidase_su4_actinobac"/>
</dbReference>
<dbReference type="Proteomes" id="UP000294194">
    <property type="component" value="Unassembled WGS sequence"/>
</dbReference>
<evidence type="ECO:0000256" key="1">
    <source>
        <dbReference type="ARBA" id="ARBA00002536"/>
    </source>
</evidence>
<dbReference type="EMBL" id="SISG01000001">
    <property type="protein sequence ID" value="TBN56569.1"/>
    <property type="molecule type" value="Genomic_DNA"/>
</dbReference>
<evidence type="ECO:0000256" key="8">
    <source>
        <dbReference type="ARBA" id="ARBA00023136"/>
    </source>
</evidence>
<keyword evidence="8 10" id="KW-0472">Membrane</keyword>
<evidence type="ECO:0000256" key="9">
    <source>
        <dbReference type="ARBA" id="ARBA00047816"/>
    </source>
</evidence>
<keyword evidence="4 10" id="KW-1003">Cell membrane</keyword>
<dbReference type="GO" id="GO:0022900">
    <property type="term" value="P:electron transport chain"/>
    <property type="evidence" value="ECO:0007669"/>
    <property type="project" value="InterPro"/>
</dbReference>